<organism evidence="2 3">
    <name type="scientific">Vigna mungo</name>
    <name type="common">Black gram</name>
    <name type="synonym">Phaseolus mungo</name>
    <dbReference type="NCBI Taxonomy" id="3915"/>
    <lineage>
        <taxon>Eukaryota</taxon>
        <taxon>Viridiplantae</taxon>
        <taxon>Streptophyta</taxon>
        <taxon>Embryophyta</taxon>
        <taxon>Tracheophyta</taxon>
        <taxon>Spermatophyta</taxon>
        <taxon>Magnoliopsida</taxon>
        <taxon>eudicotyledons</taxon>
        <taxon>Gunneridae</taxon>
        <taxon>Pentapetalae</taxon>
        <taxon>rosids</taxon>
        <taxon>fabids</taxon>
        <taxon>Fabales</taxon>
        <taxon>Fabaceae</taxon>
        <taxon>Papilionoideae</taxon>
        <taxon>50 kb inversion clade</taxon>
        <taxon>NPAAA clade</taxon>
        <taxon>indigoferoid/millettioid clade</taxon>
        <taxon>Phaseoleae</taxon>
        <taxon>Vigna</taxon>
    </lineage>
</organism>
<name>A0AAQ3PCU5_VIGMU</name>
<proteinExistence type="predicted"/>
<reference evidence="2 3" key="1">
    <citation type="journal article" date="2023" name="Life. Sci Alliance">
        <title>Evolutionary insights into 3D genome organization and epigenetic landscape of Vigna mungo.</title>
        <authorList>
            <person name="Junaid A."/>
            <person name="Singh B."/>
            <person name="Bhatia S."/>
        </authorList>
    </citation>
    <scope>NUCLEOTIDE SEQUENCE [LARGE SCALE GENOMIC DNA]</scope>
    <source>
        <strain evidence="2">Urdbean</strain>
    </source>
</reference>
<feature type="region of interest" description="Disordered" evidence="1">
    <location>
        <begin position="544"/>
        <end position="575"/>
    </location>
</feature>
<gene>
    <name evidence="2" type="ORF">V8G54_004597</name>
</gene>
<dbReference type="Proteomes" id="UP001374535">
    <property type="component" value="Chromosome 1"/>
</dbReference>
<feature type="region of interest" description="Disordered" evidence="1">
    <location>
        <begin position="171"/>
        <end position="201"/>
    </location>
</feature>
<dbReference type="AlphaFoldDB" id="A0AAQ3PCU5"/>
<dbReference type="EMBL" id="CP144700">
    <property type="protein sequence ID" value="WVZ26053.1"/>
    <property type="molecule type" value="Genomic_DNA"/>
</dbReference>
<evidence type="ECO:0000256" key="1">
    <source>
        <dbReference type="SAM" id="MobiDB-lite"/>
    </source>
</evidence>
<feature type="compositionally biased region" description="Basic and acidic residues" evidence="1">
    <location>
        <begin position="544"/>
        <end position="558"/>
    </location>
</feature>
<feature type="region of interest" description="Disordered" evidence="1">
    <location>
        <begin position="676"/>
        <end position="706"/>
    </location>
</feature>
<feature type="compositionally biased region" description="Low complexity" evidence="1">
    <location>
        <begin position="181"/>
        <end position="194"/>
    </location>
</feature>
<evidence type="ECO:0000313" key="2">
    <source>
        <dbReference type="EMBL" id="WVZ26053.1"/>
    </source>
</evidence>
<feature type="compositionally biased region" description="Acidic residues" evidence="1">
    <location>
        <begin position="686"/>
        <end position="706"/>
    </location>
</feature>
<keyword evidence="3" id="KW-1185">Reference proteome</keyword>
<accession>A0AAQ3PCU5</accession>
<feature type="region of interest" description="Disordered" evidence="1">
    <location>
        <begin position="407"/>
        <end position="427"/>
    </location>
</feature>
<sequence length="706" mass="80441">MIFYVVGVKKIERNKLTTFGTHLTVIGSALHTVPQLEMSWTCVFPNPPKPQFDLRFPYRHCEMRTMEMCTPNPNPTASLPAVPFWRSSNCGTINSPFVLRKHLFAPPNPSAVCSAAGVNRNTNCDTLKTITAARERYTGWRGVQEDTTNKERGCRVFWSYRDTVEIKLEVGGAGRDDGENSVESFSEEASTSESPDQVDEDEDDVITRYYACFAGILMRIEDGSEVGRSATVWRSGGDAERPGRLEANRSAVRWTAERSMGGQLLSSTLTHLGSWHFEALLAKITSDQENEQIQFVKQKALSSLKKFDVANGLSQSSQLQGDESAVTRIFQQLLQLTGLLYRVVQIEEFCCQDFQLPQGSFQSPNYFLECYQARRRARESSNRSSEYHMMNCSRGWTGLAVDGRSREGINNNGKNLRRSSRGRKLDGEGKGNEIDFGRAVWVFIWTFLPLPLADLVHKRWVHDRLGPKSSYLVGVFYFKVVDDNIILGWTRKTQMFKDCMRYPRRYKMAKGFLHRWLDKEEKMIGCVLLPAILMEVKNGGRDEGLRLRTEEENQEKKSLGTAGRPDAKSGPWRQTAGRWTPAARRFCGKRQTVGWHKCDAGRERYRVLPIYYLKRSGKLASVSTSFTKNQDELPDSDSEQMLPSPLFEFEKFIANRFEKASKRKMNEKMEEIIKNYVESSTSIEESANEDVDETSEEDSIESSETE</sequence>
<protein>
    <submittedName>
        <fullName evidence="2">Uncharacterized protein</fullName>
    </submittedName>
</protein>
<evidence type="ECO:0000313" key="3">
    <source>
        <dbReference type="Proteomes" id="UP001374535"/>
    </source>
</evidence>